<gene>
    <name evidence="1" type="ORF">ACE11A_06320</name>
</gene>
<comment type="caution">
    <text evidence="1">The sequence shown here is derived from an EMBL/GenBank/DDBJ whole genome shotgun (WGS) entry which is preliminary data.</text>
</comment>
<reference evidence="1 2" key="1">
    <citation type="submission" date="2024-09" db="EMBL/GenBank/DDBJ databases">
        <title>Draft genome sequence of multifaceted antimicrobials producing Streptomyces sp. strain FH1.</title>
        <authorList>
            <person name="Hassan F."/>
            <person name="Ali H."/>
            <person name="Hassan N."/>
            <person name="Nawaz A."/>
        </authorList>
    </citation>
    <scope>NUCLEOTIDE SEQUENCE [LARGE SCALE GENOMIC DNA]</scope>
    <source>
        <strain evidence="1 2">FH1</strain>
    </source>
</reference>
<accession>A0ABV4ZIM2</accession>
<organism evidence="1 2">
    <name type="scientific">Streptomyces carpaticus</name>
    <dbReference type="NCBI Taxonomy" id="285558"/>
    <lineage>
        <taxon>Bacteria</taxon>
        <taxon>Bacillati</taxon>
        <taxon>Actinomycetota</taxon>
        <taxon>Actinomycetes</taxon>
        <taxon>Kitasatosporales</taxon>
        <taxon>Streptomycetaceae</taxon>
        <taxon>Streptomyces</taxon>
    </lineage>
</organism>
<evidence type="ECO:0000313" key="1">
    <source>
        <dbReference type="EMBL" id="MFB4193970.1"/>
    </source>
</evidence>
<protein>
    <submittedName>
        <fullName evidence="1">Type II toxin-antitoxin system YoeB family toxin</fullName>
    </submittedName>
</protein>
<evidence type="ECO:0000313" key="2">
    <source>
        <dbReference type="Proteomes" id="UP001577267"/>
    </source>
</evidence>
<dbReference type="Proteomes" id="UP001577267">
    <property type="component" value="Unassembled WGS sequence"/>
</dbReference>
<sequence>MRDVNVDPAAWEDFLFWLASDRKTARRITRLICTAR</sequence>
<dbReference type="Pfam" id="PF06769">
    <property type="entry name" value="YoeB_toxin"/>
    <property type="match status" value="1"/>
</dbReference>
<keyword evidence="2" id="KW-1185">Reference proteome</keyword>
<proteinExistence type="predicted"/>
<dbReference type="EMBL" id="JBHGBT010000004">
    <property type="protein sequence ID" value="MFB4193970.1"/>
    <property type="molecule type" value="Genomic_DNA"/>
</dbReference>
<dbReference type="RefSeq" id="WP_375062003.1">
    <property type="nucleotide sequence ID" value="NZ_JBHGBT010000004.1"/>
</dbReference>
<dbReference type="InterPro" id="IPR009614">
    <property type="entry name" value="YoeB_toxin"/>
</dbReference>
<name>A0ABV4ZIM2_9ACTN</name>